<dbReference type="EMBL" id="JAUSUT010000001">
    <property type="protein sequence ID" value="MDQ0383089.1"/>
    <property type="molecule type" value="Genomic_DNA"/>
</dbReference>
<reference evidence="2 3" key="1">
    <citation type="submission" date="2023-07" db="EMBL/GenBank/DDBJ databases">
        <title>Sequencing the genomes of 1000 actinobacteria strains.</title>
        <authorList>
            <person name="Klenk H.-P."/>
        </authorList>
    </citation>
    <scope>NUCLEOTIDE SEQUENCE [LARGE SCALE GENOMIC DNA]</scope>
    <source>
        <strain evidence="2 3">DSM 45805</strain>
    </source>
</reference>
<organism evidence="2 3">
    <name type="scientific">Amycolatopsis thermophila</name>
    <dbReference type="NCBI Taxonomy" id="206084"/>
    <lineage>
        <taxon>Bacteria</taxon>
        <taxon>Bacillati</taxon>
        <taxon>Actinomycetota</taxon>
        <taxon>Actinomycetes</taxon>
        <taxon>Pseudonocardiales</taxon>
        <taxon>Pseudonocardiaceae</taxon>
        <taxon>Amycolatopsis</taxon>
    </lineage>
</organism>
<evidence type="ECO:0000256" key="1">
    <source>
        <dbReference type="SAM" id="MobiDB-lite"/>
    </source>
</evidence>
<name>A0ABU0F665_9PSEU</name>
<evidence type="ECO:0000313" key="3">
    <source>
        <dbReference type="Proteomes" id="UP001229651"/>
    </source>
</evidence>
<evidence type="ECO:0000313" key="2">
    <source>
        <dbReference type="EMBL" id="MDQ0383089.1"/>
    </source>
</evidence>
<keyword evidence="3" id="KW-1185">Reference proteome</keyword>
<comment type="caution">
    <text evidence="2">The sequence shown here is derived from an EMBL/GenBank/DDBJ whole genome shotgun (WGS) entry which is preliminary data.</text>
</comment>
<dbReference type="Proteomes" id="UP001229651">
    <property type="component" value="Unassembled WGS sequence"/>
</dbReference>
<proteinExistence type="predicted"/>
<dbReference type="RefSeq" id="WP_306998821.1">
    <property type="nucleotide sequence ID" value="NZ_JAUSUT010000001.1"/>
</dbReference>
<sequence>MPELITAVGAVDVRFPTSNDYPARTTTPGRLGCTDTEAVA</sequence>
<accession>A0ABU0F665</accession>
<feature type="region of interest" description="Disordered" evidence="1">
    <location>
        <begin position="21"/>
        <end position="40"/>
    </location>
</feature>
<protein>
    <submittedName>
        <fullName evidence="2">Uncharacterized protein</fullName>
    </submittedName>
</protein>
<gene>
    <name evidence="2" type="ORF">FB470_007083</name>
</gene>